<gene>
    <name evidence="1" type="ORF">Lwor_0122</name>
</gene>
<proteinExistence type="predicted"/>
<dbReference type="OrthoDB" id="9894965at2"/>
<dbReference type="AlphaFoldDB" id="A0A0W1AKE0"/>
<evidence type="ECO:0000313" key="1">
    <source>
        <dbReference type="EMBL" id="KTD81819.1"/>
    </source>
</evidence>
<reference evidence="1 2" key="1">
    <citation type="submission" date="2015-11" db="EMBL/GenBank/DDBJ databases">
        <title>Genomic analysis of 38 Legionella species identifies large and diverse effector repertoires.</title>
        <authorList>
            <person name="Burstein D."/>
            <person name="Amaro F."/>
            <person name="Zusman T."/>
            <person name="Lifshitz Z."/>
            <person name="Cohen O."/>
            <person name="Gilbert J.A."/>
            <person name="Pupko T."/>
            <person name="Shuman H.A."/>
            <person name="Segal G."/>
        </authorList>
    </citation>
    <scope>NUCLEOTIDE SEQUENCE [LARGE SCALE GENOMIC DNA]</scope>
    <source>
        <strain evidence="1 2">ATCC 49508</strain>
    </source>
</reference>
<sequence length="76" mass="9040">MIQYLALVWLISEEEHLRRITEPSRRVRWKSIDPQDVYQTEQLITIEHPHLLELDVSQLSAAQVAENILKHIQRLT</sequence>
<dbReference type="Proteomes" id="UP000054662">
    <property type="component" value="Unassembled WGS sequence"/>
</dbReference>
<organism evidence="1 2">
    <name type="scientific">Legionella worsleiensis</name>
    <dbReference type="NCBI Taxonomy" id="45076"/>
    <lineage>
        <taxon>Bacteria</taxon>
        <taxon>Pseudomonadati</taxon>
        <taxon>Pseudomonadota</taxon>
        <taxon>Gammaproteobacteria</taxon>
        <taxon>Legionellales</taxon>
        <taxon>Legionellaceae</taxon>
        <taxon>Legionella</taxon>
    </lineage>
</organism>
<dbReference type="STRING" id="45076.Lwor_0122"/>
<protein>
    <recommendedName>
        <fullName evidence="3">Chloramphenicol phosphotransferase-like protein</fullName>
    </recommendedName>
</protein>
<name>A0A0W1AKE0_9GAMM</name>
<dbReference type="RefSeq" id="WP_058491778.1">
    <property type="nucleotide sequence ID" value="NZ_CBCRUR010000002.1"/>
</dbReference>
<accession>A0A0W1AKE0</accession>
<keyword evidence="2" id="KW-1185">Reference proteome</keyword>
<dbReference type="PATRIC" id="fig|45076.6.peg.130"/>
<evidence type="ECO:0008006" key="3">
    <source>
        <dbReference type="Google" id="ProtNLM"/>
    </source>
</evidence>
<comment type="caution">
    <text evidence="1">The sequence shown here is derived from an EMBL/GenBank/DDBJ whole genome shotgun (WGS) entry which is preliminary data.</text>
</comment>
<evidence type="ECO:0000313" key="2">
    <source>
        <dbReference type="Proteomes" id="UP000054662"/>
    </source>
</evidence>
<dbReference type="EMBL" id="LNZC01000002">
    <property type="protein sequence ID" value="KTD81819.1"/>
    <property type="molecule type" value="Genomic_DNA"/>
</dbReference>